<keyword evidence="3" id="KW-0411">Iron-sulfur</keyword>
<dbReference type="InterPro" id="IPR001709">
    <property type="entry name" value="Flavoprot_Pyr_Nucl_cyt_Rdtase"/>
</dbReference>
<dbReference type="SUPFAM" id="SSF54292">
    <property type="entry name" value="2Fe-2S ferredoxin-like"/>
    <property type="match status" value="1"/>
</dbReference>
<organism evidence="4 5">
    <name type="scientific">Nocardia farcinica</name>
    <dbReference type="NCBI Taxonomy" id="37329"/>
    <lineage>
        <taxon>Bacteria</taxon>
        <taxon>Bacillati</taxon>
        <taxon>Actinomycetota</taxon>
        <taxon>Actinomycetes</taxon>
        <taxon>Mycobacteriales</taxon>
        <taxon>Nocardiaceae</taxon>
        <taxon>Nocardia</taxon>
    </lineage>
</organism>
<dbReference type="OMA" id="SCHACLV"/>
<dbReference type="InterPro" id="IPR039261">
    <property type="entry name" value="FNR_nucleotide-bd"/>
</dbReference>
<keyword evidence="4" id="KW-0560">Oxidoreductase</keyword>
<dbReference type="SUPFAM" id="SSF63380">
    <property type="entry name" value="Riboflavin synthase domain-like"/>
    <property type="match status" value="1"/>
</dbReference>
<dbReference type="Pfam" id="PF00175">
    <property type="entry name" value="NAD_binding_1"/>
    <property type="match status" value="1"/>
</dbReference>
<reference evidence="5" key="1">
    <citation type="submission" date="2015-03" db="EMBL/GenBank/DDBJ databases">
        <authorList>
            <consortium name="Pathogen Informatics"/>
        </authorList>
    </citation>
    <scope>NUCLEOTIDE SEQUENCE [LARGE SCALE GENOMIC DNA]</scope>
    <source>
        <strain evidence="5">NCTC11134</strain>
    </source>
</reference>
<dbReference type="GO" id="GO:0051537">
    <property type="term" value="F:2 iron, 2 sulfur cluster binding"/>
    <property type="evidence" value="ECO:0007669"/>
    <property type="project" value="UniProtKB-KW"/>
</dbReference>
<dbReference type="PANTHER" id="PTHR47354:SF5">
    <property type="entry name" value="PROTEIN RFBI"/>
    <property type="match status" value="1"/>
</dbReference>
<accession>A0A0H5P1Y6</accession>
<dbReference type="InterPro" id="IPR036010">
    <property type="entry name" value="2Fe-2S_ferredoxin-like_sf"/>
</dbReference>
<dbReference type="EMBL" id="LN868938">
    <property type="protein sequence ID" value="CRY76466.1"/>
    <property type="molecule type" value="Genomic_DNA"/>
</dbReference>
<evidence type="ECO:0000256" key="3">
    <source>
        <dbReference type="ARBA" id="ARBA00023014"/>
    </source>
</evidence>
<dbReference type="PANTHER" id="PTHR47354">
    <property type="entry name" value="NADH OXIDOREDUCTASE HCR"/>
    <property type="match status" value="1"/>
</dbReference>
<dbReference type="InterPro" id="IPR050415">
    <property type="entry name" value="MRET"/>
</dbReference>
<dbReference type="InterPro" id="IPR017927">
    <property type="entry name" value="FAD-bd_FR_type"/>
</dbReference>
<dbReference type="EC" id="1.14.13.7" evidence="4"/>
<evidence type="ECO:0000313" key="4">
    <source>
        <dbReference type="EMBL" id="CRY76466.1"/>
    </source>
</evidence>
<dbReference type="InterPro" id="IPR001433">
    <property type="entry name" value="OxRdtase_FAD/NAD-bd"/>
</dbReference>
<evidence type="ECO:0000313" key="5">
    <source>
        <dbReference type="Proteomes" id="UP000057820"/>
    </source>
</evidence>
<dbReference type="Gene3D" id="3.10.20.30">
    <property type="match status" value="1"/>
</dbReference>
<dbReference type="InterPro" id="IPR012675">
    <property type="entry name" value="Beta-grasp_dom_sf"/>
</dbReference>
<dbReference type="PROSITE" id="PS51384">
    <property type="entry name" value="FAD_FR"/>
    <property type="match status" value="1"/>
</dbReference>
<dbReference type="Pfam" id="PF00111">
    <property type="entry name" value="Fer2"/>
    <property type="match status" value="1"/>
</dbReference>
<dbReference type="PROSITE" id="PS51085">
    <property type="entry name" value="2FE2S_FER_2"/>
    <property type="match status" value="1"/>
</dbReference>
<dbReference type="GeneID" id="61132989"/>
<dbReference type="InterPro" id="IPR017938">
    <property type="entry name" value="Riboflavin_synthase-like_b-brl"/>
</dbReference>
<sequence length="342" mass="37569">MAEFRVTVPTAGNPVTCRDDQTILDAFLRNGVWLPNSCNQGTCGTCKLRVVAGHVDHAGSPEYTLTAEERAQGLALGCQSRPRSDLVVEPLADTTDAVARFPLRDLTATVVSLDPIARDTRRLVLEVDGALDFLPGQYAQLHVPGTECWRPYSMANSPARPHRLEFHIRYSDGGVATGWIFHGLTVGDRVELRGPLGDFVLDDADHPLLLLAGGTGLAPLSAMLRAALERGHRSPIHLYHGVREEADLYDVEWLSELSRSHPDFHYTPCLSRGEWNGRTGYVGDAVLADFDNLRDYSGYLCGPPAMVEAAGRALKRRRMAPRRIFREKFTDAVTVGQELASA</sequence>
<dbReference type="PRINTS" id="PR00371">
    <property type="entry name" value="FPNCR"/>
</dbReference>
<dbReference type="Proteomes" id="UP000057820">
    <property type="component" value="Chromosome 1"/>
</dbReference>
<dbReference type="AlphaFoldDB" id="A0A0H5P1Y6"/>
<dbReference type="Pfam" id="PF00970">
    <property type="entry name" value="FAD_binding_6"/>
    <property type="match status" value="1"/>
</dbReference>
<proteinExistence type="predicted"/>
<dbReference type="KEGG" id="nfr:ERS450000_01869"/>
<dbReference type="GO" id="GO:0018662">
    <property type="term" value="F:phenol 2-monooxygenase activity"/>
    <property type="evidence" value="ECO:0007669"/>
    <property type="project" value="UniProtKB-EC"/>
</dbReference>
<dbReference type="RefSeq" id="WP_011208760.1">
    <property type="nucleotide sequence ID" value="NZ_CP031418.1"/>
</dbReference>
<dbReference type="CDD" id="cd00207">
    <property type="entry name" value="fer2"/>
    <property type="match status" value="1"/>
</dbReference>
<dbReference type="PROSITE" id="PS00197">
    <property type="entry name" value="2FE2S_FER_1"/>
    <property type="match status" value="1"/>
</dbReference>
<dbReference type="InterPro" id="IPR006058">
    <property type="entry name" value="2Fe2S_fd_BS"/>
</dbReference>
<dbReference type="CDD" id="cd06187">
    <property type="entry name" value="O2ase_reductase_like"/>
    <property type="match status" value="1"/>
</dbReference>
<dbReference type="InterPro" id="IPR008333">
    <property type="entry name" value="Cbr1-like_FAD-bd_dom"/>
</dbReference>
<gene>
    <name evidence="4" type="primary">dmpP_2</name>
    <name evidence="4" type="ORF">ERS450000_01869</name>
</gene>
<dbReference type="SUPFAM" id="SSF52343">
    <property type="entry name" value="Ferredoxin reductase-like, C-terminal NADP-linked domain"/>
    <property type="match status" value="1"/>
</dbReference>
<keyword evidence="2" id="KW-0001">2Fe-2S</keyword>
<dbReference type="Gene3D" id="2.40.30.10">
    <property type="entry name" value="Translation factors"/>
    <property type="match status" value="1"/>
</dbReference>
<dbReference type="PRINTS" id="PR00410">
    <property type="entry name" value="PHEHYDRXLASE"/>
</dbReference>
<keyword evidence="2" id="KW-0479">Metal-binding</keyword>
<protein>
    <submittedName>
        <fullName evidence="4">Phenol hydroxylase P5 protein</fullName>
        <ecNumber evidence="4">1.14.13.7</ecNumber>
    </submittedName>
</protein>
<evidence type="ECO:0000256" key="2">
    <source>
        <dbReference type="ARBA" id="ARBA00022714"/>
    </source>
</evidence>
<dbReference type="Gene3D" id="3.40.50.80">
    <property type="entry name" value="Nucleotide-binding domain of ferredoxin-NADP reductase (FNR) module"/>
    <property type="match status" value="1"/>
</dbReference>
<name>A0A0H5P1Y6_NOCFR</name>
<evidence type="ECO:0000256" key="1">
    <source>
        <dbReference type="ARBA" id="ARBA00001974"/>
    </source>
</evidence>
<keyword evidence="2" id="KW-0408">Iron</keyword>
<dbReference type="InterPro" id="IPR001041">
    <property type="entry name" value="2Fe-2S_ferredoxin-type"/>
</dbReference>
<comment type="cofactor">
    <cofactor evidence="1">
        <name>FAD</name>
        <dbReference type="ChEBI" id="CHEBI:57692"/>
    </cofactor>
</comment>